<dbReference type="SUPFAM" id="SSF51905">
    <property type="entry name" value="FAD/NAD(P)-binding domain"/>
    <property type="match status" value="1"/>
</dbReference>
<dbReference type="NCBIfam" id="NF005243">
    <property type="entry name" value="PRK06753.1"/>
    <property type="match status" value="1"/>
</dbReference>
<comment type="caution">
    <text evidence="4">The sequence shown here is derived from an EMBL/GenBank/DDBJ whole genome shotgun (WGS) entry which is preliminary data.</text>
</comment>
<name>A0A916JIM8_9BACT</name>
<proteinExistence type="predicted"/>
<reference evidence="4" key="1">
    <citation type="submission" date="2021-04" db="EMBL/GenBank/DDBJ databases">
        <authorList>
            <person name="Rodrigo-Torres L."/>
            <person name="Arahal R. D."/>
            <person name="Lucena T."/>
        </authorList>
    </citation>
    <scope>NUCLEOTIDE SEQUENCE</scope>
    <source>
        <strain evidence="4">CECT 9275</strain>
    </source>
</reference>
<keyword evidence="5" id="KW-1185">Reference proteome</keyword>
<dbReference type="Proteomes" id="UP000680038">
    <property type="component" value="Unassembled WGS sequence"/>
</dbReference>
<dbReference type="EC" id="1.14.13.222" evidence="4"/>
<feature type="domain" description="FAD-binding" evidence="3">
    <location>
        <begin position="8"/>
        <end position="315"/>
    </location>
</feature>
<dbReference type="InterPro" id="IPR002938">
    <property type="entry name" value="FAD-bd"/>
</dbReference>
<dbReference type="GO" id="GO:0004497">
    <property type="term" value="F:monooxygenase activity"/>
    <property type="evidence" value="ECO:0007669"/>
    <property type="project" value="UniProtKB-KW"/>
</dbReference>
<evidence type="ECO:0000259" key="3">
    <source>
        <dbReference type="Pfam" id="PF01494"/>
    </source>
</evidence>
<gene>
    <name evidence="4" type="primary">auaG</name>
    <name evidence="4" type="ORF">DYBT9275_04804</name>
</gene>
<evidence type="ECO:0000256" key="1">
    <source>
        <dbReference type="ARBA" id="ARBA00023002"/>
    </source>
</evidence>
<dbReference type="PANTHER" id="PTHR13789">
    <property type="entry name" value="MONOOXYGENASE"/>
    <property type="match status" value="1"/>
</dbReference>
<keyword evidence="2 4" id="KW-0503">Monooxygenase</keyword>
<dbReference type="RefSeq" id="WP_215241125.1">
    <property type="nucleotide sequence ID" value="NZ_CAJRAF010000002.1"/>
</dbReference>
<evidence type="ECO:0000313" key="4">
    <source>
        <dbReference type="EMBL" id="CAG5010742.1"/>
    </source>
</evidence>
<dbReference type="AlphaFoldDB" id="A0A916JIM8"/>
<dbReference type="PANTHER" id="PTHR13789:SF309">
    <property type="entry name" value="PUTATIVE (AFU_ORTHOLOGUE AFUA_6G14510)-RELATED"/>
    <property type="match status" value="1"/>
</dbReference>
<dbReference type="EMBL" id="CAJRAF010000002">
    <property type="protein sequence ID" value="CAG5010742.1"/>
    <property type="molecule type" value="Genomic_DNA"/>
</dbReference>
<dbReference type="Pfam" id="PF01494">
    <property type="entry name" value="FAD_binding_3"/>
    <property type="match status" value="1"/>
</dbReference>
<dbReference type="GO" id="GO:0071949">
    <property type="term" value="F:FAD binding"/>
    <property type="evidence" value="ECO:0007669"/>
    <property type="project" value="InterPro"/>
</dbReference>
<accession>A0A916JIM8</accession>
<protein>
    <submittedName>
        <fullName evidence="4">Aurachin C monooxygenase/isomerase</fullName>
        <ecNumber evidence="4">1.14.13.222</ecNumber>
    </submittedName>
</protein>
<dbReference type="InterPro" id="IPR050493">
    <property type="entry name" value="FAD-dep_Monooxygenase_BioMet"/>
</dbReference>
<organism evidence="4 5">
    <name type="scientific">Dyadobacter helix</name>
    <dbReference type="NCBI Taxonomy" id="2822344"/>
    <lineage>
        <taxon>Bacteria</taxon>
        <taxon>Pseudomonadati</taxon>
        <taxon>Bacteroidota</taxon>
        <taxon>Cytophagia</taxon>
        <taxon>Cytophagales</taxon>
        <taxon>Spirosomataceae</taxon>
        <taxon>Dyadobacter</taxon>
    </lineage>
</organism>
<sequence length="382" mass="42407">MKTNPSFTIIGGGIAGLTTAIALSRLGLNATVFEAAPNVRPLGAGLALAANAIQAFERLGVAEAVIQRGRQLHALSIYDESGRVVTRTDSLAISKRYGIDNFAIHRAELHQVLLDHLPSSIVFTSKKAIRMEQQLDGVTVFFEDGSSRQTDYLLVADGIHSPIRRQLLPESAPRYAGYTCWRGVVHRPDLPMTEASETWGRRGRVGIVPLTDERVYWFACINASPQNQQMGLLTSRNLADHFRHYHAPISDLLAGTPDENLLWNDIIDLKPLKRFAFGRTLLLGDAAHATTPNLGQGACQAIEDAAVLADTMGKNVSVETAFRDFEQRRLSRTRTITNTSWRIGQVAQWSNPLLTRTRNYLFRLVPSSLSERQLEMLYTVDF</sequence>
<evidence type="ECO:0000256" key="2">
    <source>
        <dbReference type="ARBA" id="ARBA00023033"/>
    </source>
</evidence>
<dbReference type="InterPro" id="IPR036188">
    <property type="entry name" value="FAD/NAD-bd_sf"/>
</dbReference>
<evidence type="ECO:0000313" key="5">
    <source>
        <dbReference type="Proteomes" id="UP000680038"/>
    </source>
</evidence>
<dbReference type="Gene3D" id="3.50.50.60">
    <property type="entry name" value="FAD/NAD(P)-binding domain"/>
    <property type="match status" value="1"/>
</dbReference>
<keyword evidence="1 4" id="KW-0560">Oxidoreductase</keyword>
<dbReference type="PRINTS" id="PR00420">
    <property type="entry name" value="RNGMNOXGNASE"/>
</dbReference>